<dbReference type="Gene3D" id="6.10.280.120">
    <property type="entry name" value="Growth arrest and DNA-damage-inducible proteins-interacting protein 1"/>
    <property type="match status" value="1"/>
</dbReference>
<evidence type="ECO:0000256" key="11">
    <source>
        <dbReference type="ARBA" id="ARBA00035184"/>
    </source>
</evidence>
<comment type="caution">
    <text evidence="15">The sequence shown here is derived from an EMBL/GenBank/DDBJ whole genome shotgun (WGS) entry which is preliminary data.</text>
</comment>
<feature type="region of interest" description="Disordered" evidence="14">
    <location>
        <begin position="184"/>
        <end position="218"/>
    </location>
</feature>
<dbReference type="OrthoDB" id="6247992at2759"/>
<evidence type="ECO:0000256" key="3">
    <source>
        <dbReference type="ARBA" id="ARBA00005421"/>
    </source>
</evidence>
<evidence type="ECO:0000256" key="1">
    <source>
        <dbReference type="ARBA" id="ARBA00004123"/>
    </source>
</evidence>
<evidence type="ECO:0000256" key="6">
    <source>
        <dbReference type="ARBA" id="ARBA00023128"/>
    </source>
</evidence>
<dbReference type="Proteomes" id="UP001148018">
    <property type="component" value="Unassembled WGS sequence"/>
</dbReference>
<sequence length="218" mass="25522">MAARVLWVRTALLRGRRPGPPGGVVVPAVSFTPPALGLQLGPYLPDKDSDRTPRWQRTDHFDRKLYGRYGDASGIEPATLWPNRDRIREMIRDEEQWEPPLEARLRNIRIRETEKEERRLSREKLVAANMAKMPKMVADWRQEQRDTKRKMAEEKARRDQLLAEARERFGYAVDPRSTKFQEMVAEVEKEQKKKKKLLKKRQREEQEATPLATPLAAD</sequence>
<evidence type="ECO:0000313" key="16">
    <source>
        <dbReference type="Proteomes" id="UP001148018"/>
    </source>
</evidence>
<evidence type="ECO:0000256" key="5">
    <source>
        <dbReference type="ARBA" id="ARBA00023054"/>
    </source>
</evidence>
<comment type="subcellular location">
    <subcellularLocation>
        <location evidence="2">Mitochondrion</location>
    </subcellularLocation>
    <subcellularLocation>
        <location evidence="1">Nucleus</location>
    </subcellularLocation>
</comment>
<dbReference type="GO" id="GO:0005739">
    <property type="term" value="C:mitochondrion"/>
    <property type="evidence" value="ECO:0007669"/>
    <property type="project" value="UniProtKB-SubCell"/>
</dbReference>
<dbReference type="PANTHER" id="PTHR31761">
    <property type="entry name" value="GROWTH ARREST AND DNA DAMAGE-INDUCIBLE PROTEINS-INTERACTING PROTEIN 1 GADD45GIP1"/>
    <property type="match status" value="1"/>
</dbReference>
<dbReference type="GO" id="GO:0005840">
    <property type="term" value="C:ribosome"/>
    <property type="evidence" value="ECO:0007669"/>
    <property type="project" value="UniProtKB-KW"/>
</dbReference>
<keyword evidence="9" id="KW-0131">Cell cycle</keyword>
<dbReference type="AlphaFoldDB" id="A0A9Q0E674"/>
<dbReference type="EMBL" id="JANIIK010000047">
    <property type="protein sequence ID" value="KAJ3601684.1"/>
    <property type="molecule type" value="Genomic_DNA"/>
</dbReference>
<evidence type="ECO:0000256" key="4">
    <source>
        <dbReference type="ARBA" id="ARBA00022980"/>
    </source>
</evidence>
<keyword evidence="6" id="KW-0496">Mitochondrion</keyword>
<accession>A0A9Q0E674</accession>
<evidence type="ECO:0000256" key="8">
    <source>
        <dbReference type="ARBA" id="ARBA00023274"/>
    </source>
</evidence>
<keyword evidence="8" id="KW-0687">Ribonucleoprotein</keyword>
<feature type="compositionally biased region" description="Basic residues" evidence="14">
    <location>
        <begin position="192"/>
        <end position="201"/>
    </location>
</feature>
<evidence type="ECO:0000256" key="7">
    <source>
        <dbReference type="ARBA" id="ARBA00023242"/>
    </source>
</evidence>
<evidence type="ECO:0000256" key="13">
    <source>
        <dbReference type="ARBA" id="ARBA00060144"/>
    </source>
</evidence>
<evidence type="ECO:0000256" key="10">
    <source>
        <dbReference type="ARBA" id="ARBA00030700"/>
    </source>
</evidence>
<keyword evidence="7" id="KW-0539">Nucleus</keyword>
<dbReference type="InterPro" id="IPR018472">
    <property type="entry name" value="Ribosomal_mL64"/>
</dbReference>
<dbReference type="Pfam" id="PF10147">
    <property type="entry name" value="CR6_interact"/>
    <property type="match status" value="1"/>
</dbReference>
<dbReference type="PANTHER" id="PTHR31761:SF1">
    <property type="entry name" value="LARGE RIBOSOMAL SUBUNIT PROTEIN ML64"/>
    <property type="match status" value="1"/>
</dbReference>
<dbReference type="InterPro" id="IPR043035">
    <property type="entry name" value="Ribosomal_mL64_sf"/>
</dbReference>
<keyword evidence="16" id="KW-1185">Reference proteome</keyword>
<comment type="similarity">
    <text evidence="3">Belongs to the mitochondrion-specific ribosomal protein mL64 family.</text>
</comment>
<evidence type="ECO:0000256" key="12">
    <source>
        <dbReference type="ARBA" id="ARBA00035485"/>
    </source>
</evidence>
<protein>
    <recommendedName>
        <fullName evidence="11">Large ribosomal subunit protein mL64</fullName>
    </recommendedName>
    <alternativeName>
        <fullName evidence="10">39S ribosomal protein L59, mitochondrial</fullName>
    </alternativeName>
    <alternativeName>
        <fullName evidence="12">Growth arrest and DNA damage-inducible proteins-interacting protein 1</fullName>
    </alternativeName>
</protein>
<reference evidence="15" key="1">
    <citation type="submission" date="2022-07" db="EMBL/GenBank/DDBJ databases">
        <title>Chromosome-level genome of Muraenolepis orangiensis.</title>
        <authorList>
            <person name="Kim J."/>
        </authorList>
    </citation>
    <scope>NUCLEOTIDE SEQUENCE</scope>
    <source>
        <strain evidence="15">KU_S4_2022</strain>
        <tissue evidence="15">Muscle</tissue>
    </source>
</reference>
<keyword evidence="4" id="KW-0689">Ribosomal protein</keyword>
<keyword evidence="5" id="KW-0175">Coiled coil</keyword>
<evidence type="ECO:0000256" key="2">
    <source>
        <dbReference type="ARBA" id="ARBA00004173"/>
    </source>
</evidence>
<name>A0A9Q0E674_9TELE</name>
<proteinExistence type="inferred from homology"/>
<gene>
    <name evidence="15" type="ORF">NHX12_032651</name>
</gene>
<organism evidence="15 16">
    <name type="scientific">Muraenolepis orangiensis</name>
    <name type="common">Patagonian moray cod</name>
    <dbReference type="NCBI Taxonomy" id="630683"/>
    <lineage>
        <taxon>Eukaryota</taxon>
        <taxon>Metazoa</taxon>
        <taxon>Chordata</taxon>
        <taxon>Craniata</taxon>
        <taxon>Vertebrata</taxon>
        <taxon>Euteleostomi</taxon>
        <taxon>Actinopterygii</taxon>
        <taxon>Neopterygii</taxon>
        <taxon>Teleostei</taxon>
        <taxon>Neoteleostei</taxon>
        <taxon>Acanthomorphata</taxon>
        <taxon>Zeiogadaria</taxon>
        <taxon>Gadariae</taxon>
        <taxon>Gadiformes</taxon>
        <taxon>Muraenolepidoidei</taxon>
        <taxon>Muraenolepididae</taxon>
        <taxon>Muraenolepis</taxon>
    </lineage>
</organism>
<dbReference type="GO" id="GO:0005634">
    <property type="term" value="C:nucleus"/>
    <property type="evidence" value="ECO:0007669"/>
    <property type="project" value="UniProtKB-SubCell"/>
</dbReference>
<dbReference type="GO" id="GO:1990904">
    <property type="term" value="C:ribonucleoprotein complex"/>
    <property type="evidence" value="ECO:0007669"/>
    <property type="project" value="UniProtKB-KW"/>
</dbReference>
<evidence type="ECO:0000256" key="14">
    <source>
        <dbReference type="SAM" id="MobiDB-lite"/>
    </source>
</evidence>
<evidence type="ECO:0000313" key="15">
    <source>
        <dbReference type="EMBL" id="KAJ3601684.1"/>
    </source>
</evidence>
<evidence type="ECO:0000256" key="9">
    <source>
        <dbReference type="ARBA" id="ARBA00023306"/>
    </source>
</evidence>
<comment type="function">
    <text evidence="13">Acts as a negative regulator of G1 to S cell cycle phase progression by inhibiting cyclin-dependent kinases. Inhibitory effects are additive with GADD45 proteins but also occur in the absence of GADD45 proteins. Acts as a repressor of the orphan nuclear receptor NR4A1 by inhibiting AB domain-mediated transcriptional activity. May be involved in the hormone-mediated regulation of NR4A1 transcriptional activity. May play a role in mitochondrial protein synthesis.</text>
</comment>